<sequence>MVSSVLFLGILTPKSFEILVSSDKDLDLNVSMLNIKYVKKL</sequence>
<name>A0A1E5UBX7_9FLAO</name>
<keyword evidence="2" id="KW-1185">Reference proteome</keyword>
<dbReference type="Proteomes" id="UP000095601">
    <property type="component" value="Unassembled WGS sequence"/>
</dbReference>
<protein>
    <submittedName>
        <fullName evidence="1">Uncharacterized protein</fullName>
    </submittedName>
</protein>
<accession>A0A1E5UBX7</accession>
<organism evidence="1 2">
    <name type="scientific">Cloacibacterium normanense</name>
    <dbReference type="NCBI Taxonomy" id="237258"/>
    <lineage>
        <taxon>Bacteria</taxon>
        <taxon>Pseudomonadati</taxon>
        <taxon>Bacteroidota</taxon>
        <taxon>Flavobacteriia</taxon>
        <taxon>Flavobacteriales</taxon>
        <taxon>Weeksellaceae</taxon>
    </lineage>
</organism>
<proteinExistence type="predicted"/>
<gene>
    <name evidence="1" type="ORF">BHF72_0503</name>
</gene>
<reference evidence="1 2" key="1">
    <citation type="submission" date="2016-09" db="EMBL/GenBank/DDBJ databases">
        <authorList>
            <person name="Capua I."/>
            <person name="De Benedictis P."/>
            <person name="Joannis T."/>
            <person name="Lombin L.H."/>
            <person name="Cattoli G."/>
        </authorList>
    </citation>
    <scope>NUCLEOTIDE SEQUENCE [LARGE SCALE GENOMIC DNA]</scope>
    <source>
        <strain evidence="1 2">NRS-1</strain>
    </source>
</reference>
<dbReference type="AlphaFoldDB" id="A0A1E5UBX7"/>
<evidence type="ECO:0000313" key="2">
    <source>
        <dbReference type="Proteomes" id="UP000095601"/>
    </source>
</evidence>
<dbReference type="EMBL" id="MKGI01000077">
    <property type="protein sequence ID" value="OEL10411.1"/>
    <property type="molecule type" value="Genomic_DNA"/>
</dbReference>
<evidence type="ECO:0000313" key="1">
    <source>
        <dbReference type="EMBL" id="OEL10411.1"/>
    </source>
</evidence>
<comment type="caution">
    <text evidence="1">The sequence shown here is derived from an EMBL/GenBank/DDBJ whole genome shotgun (WGS) entry which is preliminary data.</text>
</comment>